<name>A0AAV5G9A7_CORAM</name>
<protein>
    <submittedName>
        <fullName evidence="1">Uncharacterized protein</fullName>
    </submittedName>
</protein>
<evidence type="ECO:0000313" key="1">
    <source>
        <dbReference type="EMBL" id="GJN43189.1"/>
    </source>
</evidence>
<comment type="caution">
    <text evidence="1">The sequence shown here is derived from an EMBL/GenBank/DDBJ whole genome shotgun (WGS) entry which is preliminary data.</text>
</comment>
<accession>A0AAV5G9A7</accession>
<organism evidence="1 2">
    <name type="scientific">Corynebacterium ammoniagenes</name>
    <name type="common">Brevibacterium ammoniagenes</name>
    <dbReference type="NCBI Taxonomy" id="1697"/>
    <lineage>
        <taxon>Bacteria</taxon>
        <taxon>Bacillati</taxon>
        <taxon>Actinomycetota</taxon>
        <taxon>Actinomycetes</taxon>
        <taxon>Mycobacteriales</taxon>
        <taxon>Corynebacteriaceae</taxon>
        <taxon>Corynebacterium</taxon>
    </lineage>
</organism>
<reference evidence="1" key="1">
    <citation type="submission" date="2021-12" db="EMBL/GenBank/DDBJ databases">
        <title>Draft genome sequence of Corynebacterium ammoniagenes strain T-723.</title>
        <authorList>
            <person name="Matsuzawa M."/>
            <person name="Hiratani M."/>
            <person name="Abe I."/>
            <person name="Tsuji Y."/>
            <person name="Nakamura J."/>
        </authorList>
    </citation>
    <scope>NUCLEOTIDE SEQUENCE</scope>
    <source>
        <strain evidence="1">T-723</strain>
    </source>
</reference>
<dbReference type="RefSeq" id="WP_147581088.1">
    <property type="nucleotide sequence ID" value="NZ_BQKK01000003.1"/>
</dbReference>
<evidence type="ECO:0000313" key="2">
    <source>
        <dbReference type="Proteomes" id="UP001054925"/>
    </source>
</evidence>
<gene>
    <name evidence="1" type="ORF">CAT723_16680</name>
</gene>
<dbReference type="Proteomes" id="UP001054925">
    <property type="component" value="Unassembled WGS sequence"/>
</dbReference>
<sequence>MNIFFNNDSENLLHDYLDLTTSSTLPQQIAQVVSHLGPGSLTAGALNRAADSWSRSVAHSTGATAEQLHSVTALLDSMREDDEGLAAHLGRLR</sequence>
<proteinExistence type="predicted"/>
<dbReference type="EMBL" id="BQKK01000003">
    <property type="protein sequence ID" value="GJN43189.1"/>
    <property type="molecule type" value="Genomic_DNA"/>
</dbReference>
<dbReference type="AlphaFoldDB" id="A0AAV5G9A7"/>